<name>A0A6G1GY12_9PEZI</name>
<reference evidence="6" key="1">
    <citation type="journal article" date="2020" name="Stud. Mycol.">
        <title>101 Dothideomycetes genomes: a test case for predicting lifestyles and emergence of pathogens.</title>
        <authorList>
            <person name="Haridas S."/>
            <person name="Albert R."/>
            <person name="Binder M."/>
            <person name="Bloem J."/>
            <person name="Labutti K."/>
            <person name="Salamov A."/>
            <person name="Andreopoulos B."/>
            <person name="Baker S."/>
            <person name="Barry K."/>
            <person name="Bills G."/>
            <person name="Bluhm B."/>
            <person name="Cannon C."/>
            <person name="Castanera R."/>
            <person name="Culley D."/>
            <person name="Daum C."/>
            <person name="Ezra D."/>
            <person name="Gonzalez J."/>
            <person name="Henrissat B."/>
            <person name="Kuo A."/>
            <person name="Liang C."/>
            <person name="Lipzen A."/>
            <person name="Lutzoni F."/>
            <person name="Magnuson J."/>
            <person name="Mondo S."/>
            <person name="Nolan M."/>
            <person name="Ohm R."/>
            <person name="Pangilinan J."/>
            <person name="Park H.-J."/>
            <person name="Ramirez L."/>
            <person name="Alfaro M."/>
            <person name="Sun H."/>
            <person name="Tritt A."/>
            <person name="Yoshinaga Y."/>
            <person name="Zwiers L.-H."/>
            <person name="Turgeon B."/>
            <person name="Goodwin S."/>
            <person name="Spatafora J."/>
            <person name="Crous P."/>
            <person name="Grigoriev I."/>
        </authorList>
    </citation>
    <scope>NUCLEOTIDE SEQUENCE</scope>
    <source>
        <strain evidence="6">CBS 113979</strain>
    </source>
</reference>
<evidence type="ECO:0000313" key="6">
    <source>
        <dbReference type="EMBL" id="KAF1985702.1"/>
    </source>
</evidence>
<comment type="function">
    <text evidence="4">Inhibits the enzyme activity of ATPase.</text>
</comment>
<accession>A0A6G1GY12</accession>
<dbReference type="GO" id="GO:0005739">
    <property type="term" value="C:mitochondrion"/>
    <property type="evidence" value="ECO:0007669"/>
    <property type="project" value="UniProtKB-SubCell"/>
</dbReference>
<dbReference type="Pfam" id="PF04568">
    <property type="entry name" value="IATP"/>
    <property type="match status" value="1"/>
</dbReference>
<dbReference type="EMBL" id="ML977161">
    <property type="protein sequence ID" value="KAF1985702.1"/>
    <property type="molecule type" value="Genomic_DNA"/>
</dbReference>
<dbReference type="SUPFAM" id="SSF64602">
    <property type="entry name" value="F1 ATPase inhibitor, IF1, C-terminal domain"/>
    <property type="match status" value="1"/>
</dbReference>
<sequence>MKSGGARSSDAFNKREKAAEDMWIREQEKDKLKHLSNKLAEEQKVLNELKAQIDEIIKTGGGEQN</sequence>
<dbReference type="Proteomes" id="UP000800041">
    <property type="component" value="Unassembled WGS sequence"/>
</dbReference>
<keyword evidence="5" id="KW-0175">Coiled coil</keyword>
<evidence type="ECO:0000256" key="4">
    <source>
        <dbReference type="RuleBase" id="RU368087"/>
    </source>
</evidence>
<comment type="similarity">
    <text evidence="2 4">Belongs to the ATPase inhibitor family.</text>
</comment>
<dbReference type="OrthoDB" id="5532350at2759"/>
<evidence type="ECO:0000256" key="5">
    <source>
        <dbReference type="SAM" id="Coils"/>
    </source>
</evidence>
<proteinExistence type="inferred from homology"/>
<evidence type="ECO:0000313" key="7">
    <source>
        <dbReference type="Proteomes" id="UP000800041"/>
    </source>
</evidence>
<evidence type="ECO:0000256" key="2">
    <source>
        <dbReference type="ARBA" id="ARBA00010901"/>
    </source>
</evidence>
<feature type="coiled-coil region" evidence="5">
    <location>
        <begin position="25"/>
        <end position="59"/>
    </location>
</feature>
<keyword evidence="3" id="KW-0496">Mitochondrion</keyword>
<evidence type="ECO:0000256" key="3">
    <source>
        <dbReference type="ARBA" id="ARBA00023128"/>
    </source>
</evidence>
<dbReference type="InterPro" id="IPR007648">
    <property type="entry name" value="ATPase_inhibitor_mt"/>
</dbReference>
<dbReference type="GO" id="GO:0042030">
    <property type="term" value="F:ATPase inhibitor activity"/>
    <property type="evidence" value="ECO:0007669"/>
    <property type="project" value="InterPro"/>
</dbReference>
<keyword evidence="7" id="KW-1185">Reference proteome</keyword>
<dbReference type="Gene3D" id="1.20.5.500">
    <property type="entry name" value="Single helix bin"/>
    <property type="match status" value="1"/>
</dbReference>
<evidence type="ECO:0000256" key="1">
    <source>
        <dbReference type="ARBA" id="ARBA00004173"/>
    </source>
</evidence>
<comment type="subcellular location">
    <subcellularLocation>
        <location evidence="1">Mitochondrion</location>
    </subcellularLocation>
</comment>
<dbReference type="AlphaFoldDB" id="A0A6G1GY12"/>
<protein>
    <recommendedName>
        <fullName evidence="4">ATPase inhibitor, mitochondrial</fullName>
    </recommendedName>
</protein>
<gene>
    <name evidence="6" type="ORF">K402DRAFT_394673</name>
</gene>
<organism evidence="6 7">
    <name type="scientific">Aulographum hederae CBS 113979</name>
    <dbReference type="NCBI Taxonomy" id="1176131"/>
    <lineage>
        <taxon>Eukaryota</taxon>
        <taxon>Fungi</taxon>
        <taxon>Dikarya</taxon>
        <taxon>Ascomycota</taxon>
        <taxon>Pezizomycotina</taxon>
        <taxon>Dothideomycetes</taxon>
        <taxon>Pleosporomycetidae</taxon>
        <taxon>Aulographales</taxon>
        <taxon>Aulographaceae</taxon>
    </lineage>
</organism>